<sequence>MDNTNKKVKKKGTNSSPNRNQNHSSSEIKENDEVPAAEETTKSSRSKRSFGSQLMKMKWKLFKILVFIVLINVFLIWAAWRVYGESITDKFLRPSSSVLLIEELKQSIAELKLPKEHSPRI</sequence>
<feature type="compositionally biased region" description="Basic residues" evidence="1">
    <location>
        <begin position="1"/>
        <end position="12"/>
    </location>
</feature>
<name>A0ABP1QPI5_9HEXA</name>
<feature type="region of interest" description="Disordered" evidence="1">
    <location>
        <begin position="1"/>
        <end position="50"/>
    </location>
</feature>
<proteinExistence type="predicted"/>
<evidence type="ECO:0000256" key="1">
    <source>
        <dbReference type="SAM" id="MobiDB-lite"/>
    </source>
</evidence>
<feature type="transmembrane region" description="Helical" evidence="2">
    <location>
        <begin position="61"/>
        <end position="80"/>
    </location>
</feature>
<keyword evidence="2" id="KW-1133">Transmembrane helix</keyword>
<dbReference type="Proteomes" id="UP001642540">
    <property type="component" value="Unassembled WGS sequence"/>
</dbReference>
<evidence type="ECO:0000313" key="3">
    <source>
        <dbReference type="EMBL" id="CAL8109599.1"/>
    </source>
</evidence>
<keyword evidence="2" id="KW-0472">Membrane</keyword>
<protein>
    <submittedName>
        <fullName evidence="3">Uncharacterized protein</fullName>
    </submittedName>
</protein>
<gene>
    <name evidence="3" type="ORF">ODALV1_LOCUS13516</name>
</gene>
<accession>A0ABP1QPI5</accession>
<evidence type="ECO:0000256" key="2">
    <source>
        <dbReference type="SAM" id="Phobius"/>
    </source>
</evidence>
<organism evidence="3 4">
    <name type="scientific">Orchesella dallaii</name>
    <dbReference type="NCBI Taxonomy" id="48710"/>
    <lineage>
        <taxon>Eukaryota</taxon>
        <taxon>Metazoa</taxon>
        <taxon>Ecdysozoa</taxon>
        <taxon>Arthropoda</taxon>
        <taxon>Hexapoda</taxon>
        <taxon>Collembola</taxon>
        <taxon>Entomobryomorpha</taxon>
        <taxon>Entomobryoidea</taxon>
        <taxon>Orchesellidae</taxon>
        <taxon>Orchesellinae</taxon>
        <taxon>Orchesella</taxon>
    </lineage>
</organism>
<keyword evidence="4" id="KW-1185">Reference proteome</keyword>
<evidence type="ECO:0000313" key="4">
    <source>
        <dbReference type="Proteomes" id="UP001642540"/>
    </source>
</evidence>
<dbReference type="EMBL" id="CAXLJM020000041">
    <property type="protein sequence ID" value="CAL8109599.1"/>
    <property type="molecule type" value="Genomic_DNA"/>
</dbReference>
<reference evidence="3 4" key="1">
    <citation type="submission" date="2024-08" db="EMBL/GenBank/DDBJ databases">
        <authorList>
            <person name="Cucini C."/>
            <person name="Frati F."/>
        </authorList>
    </citation>
    <scope>NUCLEOTIDE SEQUENCE [LARGE SCALE GENOMIC DNA]</scope>
</reference>
<feature type="compositionally biased region" description="Polar residues" evidence="1">
    <location>
        <begin position="13"/>
        <end position="25"/>
    </location>
</feature>
<keyword evidence="2" id="KW-0812">Transmembrane</keyword>
<comment type="caution">
    <text evidence="3">The sequence shown here is derived from an EMBL/GenBank/DDBJ whole genome shotgun (WGS) entry which is preliminary data.</text>
</comment>